<keyword evidence="4" id="KW-1185">Reference proteome</keyword>
<reference evidence="3 4" key="1">
    <citation type="journal article" date="2021" name="Commun. Biol.">
        <title>The genome of Shorea leprosula (Dipterocarpaceae) highlights the ecological relevance of drought in aseasonal tropical rainforests.</title>
        <authorList>
            <person name="Ng K.K.S."/>
            <person name="Kobayashi M.J."/>
            <person name="Fawcett J.A."/>
            <person name="Hatakeyama M."/>
            <person name="Paape T."/>
            <person name="Ng C.H."/>
            <person name="Ang C.C."/>
            <person name="Tnah L.H."/>
            <person name="Lee C.T."/>
            <person name="Nishiyama T."/>
            <person name="Sese J."/>
            <person name="O'Brien M.J."/>
            <person name="Copetti D."/>
            <person name="Mohd Noor M.I."/>
            <person name="Ong R.C."/>
            <person name="Putra M."/>
            <person name="Sireger I.Z."/>
            <person name="Indrioko S."/>
            <person name="Kosugi Y."/>
            <person name="Izuno A."/>
            <person name="Isagi Y."/>
            <person name="Lee S.L."/>
            <person name="Shimizu K.K."/>
        </authorList>
    </citation>
    <scope>NUCLEOTIDE SEQUENCE [LARGE SCALE GENOMIC DNA]</scope>
    <source>
        <strain evidence="3">214</strain>
    </source>
</reference>
<dbReference type="Pfam" id="PF08284">
    <property type="entry name" value="RVP_2"/>
    <property type="match status" value="1"/>
</dbReference>
<dbReference type="InterPro" id="IPR021109">
    <property type="entry name" value="Peptidase_aspartic_dom_sf"/>
</dbReference>
<accession>A0AAV5I6R6</accession>
<dbReference type="GO" id="GO:0006508">
    <property type="term" value="P:proteolysis"/>
    <property type="evidence" value="ECO:0007669"/>
    <property type="project" value="InterPro"/>
</dbReference>
<name>A0AAV5I6R6_9ROSI</name>
<sequence>MAPKRRGRPPRGSHKDQGTPPIPEASPPTQAAPQEGGTSNPQVASFAQELMAEIRRQVSPATSVPPSSPVVSTPMAPTPVSPVPISSAPAVPVWKIYTEFQKLMKNKGFNGTAGFEQVESWITEVERGFHLLQVSDDLKVNVGTYMLSGKALTWWVSYMKLHQGEPELSTWEGFKKVFMREFMREFIPDSKRRELQREFADLKQGSSTVEQYKEEFDHYLPFVGSQVGDEQAKADKFLWGLNSDIYLAVNQFEPATYRKAADRAIGQEKAMARVKSSGQPSGGSSLGKRKFDGSRRSFVPAPPRPAISKGSKWSGATKTGGQASTAQRARPTPLTCNFCGKGAPKQNVGVRTRAQQARAQAQQARVHVMTHQEAAATDVITGTLPVNSDYAHVLFDSGASHSFIARSYVLKRALPVNISDCELHVDTPLGGVMTTREVCRTVDICVDGRQLSASLFVLDISDFDIILGMDWLSKYFASIDCHRKWVVFNIPGEPEFSFQGSGSFAPPVLVSALQAQKYLVNGCQGFLVSVIDASSVTSRLEDIPVVREFPDVFPEDLPGLPPDREVEFAIDLVPGTGPVSKAPYCMAPAELKELKVQLEELLEKGFIRPSDCEEPVSPS</sequence>
<dbReference type="Gene3D" id="3.10.10.10">
    <property type="entry name" value="HIV Type 1 Reverse Transcriptase, subunit A, domain 1"/>
    <property type="match status" value="1"/>
</dbReference>
<feature type="domain" description="Retrotransposon gag" evidence="2">
    <location>
        <begin position="145"/>
        <end position="242"/>
    </location>
</feature>
<dbReference type="SUPFAM" id="SSF56672">
    <property type="entry name" value="DNA/RNA polymerases"/>
    <property type="match status" value="1"/>
</dbReference>
<dbReference type="AlphaFoldDB" id="A0AAV5I6R6"/>
<dbReference type="InterPro" id="IPR032567">
    <property type="entry name" value="RTL1-rel"/>
</dbReference>
<dbReference type="PANTHER" id="PTHR15503">
    <property type="entry name" value="LDOC1 RELATED"/>
    <property type="match status" value="1"/>
</dbReference>
<dbReference type="CDD" id="cd00303">
    <property type="entry name" value="retropepsin_like"/>
    <property type="match status" value="1"/>
</dbReference>
<dbReference type="PROSITE" id="PS00141">
    <property type="entry name" value="ASP_PROTEASE"/>
    <property type="match status" value="1"/>
</dbReference>
<organism evidence="3 4">
    <name type="scientific">Rubroshorea leprosula</name>
    <dbReference type="NCBI Taxonomy" id="152421"/>
    <lineage>
        <taxon>Eukaryota</taxon>
        <taxon>Viridiplantae</taxon>
        <taxon>Streptophyta</taxon>
        <taxon>Embryophyta</taxon>
        <taxon>Tracheophyta</taxon>
        <taxon>Spermatophyta</taxon>
        <taxon>Magnoliopsida</taxon>
        <taxon>eudicotyledons</taxon>
        <taxon>Gunneridae</taxon>
        <taxon>Pentapetalae</taxon>
        <taxon>rosids</taxon>
        <taxon>malvids</taxon>
        <taxon>Malvales</taxon>
        <taxon>Dipterocarpaceae</taxon>
        <taxon>Rubroshorea</taxon>
    </lineage>
</organism>
<comment type="caution">
    <text evidence="3">The sequence shown here is derived from an EMBL/GenBank/DDBJ whole genome shotgun (WGS) entry which is preliminary data.</text>
</comment>
<evidence type="ECO:0000259" key="2">
    <source>
        <dbReference type="Pfam" id="PF03732"/>
    </source>
</evidence>
<dbReference type="PANTHER" id="PTHR15503:SF45">
    <property type="entry name" value="RNA-DIRECTED DNA POLYMERASE HOMOLOG"/>
    <property type="match status" value="1"/>
</dbReference>
<dbReference type="EMBL" id="BPVZ01000006">
    <property type="protein sequence ID" value="GKU92980.1"/>
    <property type="molecule type" value="Genomic_DNA"/>
</dbReference>
<dbReference type="InterPro" id="IPR043502">
    <property type="entry name" value="DNA/RNA_pol_sf"/>
</dbReference>
<feature type="compositionally biased region" description="Polar residues" evidence="1">
    <location>
        <begin position="27"/>
        <end position="45"/>
    </location>
</feature>
<dbReference type="Proteomes" id="UP001054252">
    <property type="component" value="Unassembled WGS sequence"/>
</dbReference>
<gene>
    <name evidence="3" type="ORF">SLEP1_g6628</name>
</gene>
<evidence type="ECO:0000313" key="3">
    <source>
        <dbReference type="EMBL" id="GKU92980.1"/>
    </source>
</evidence>
<dbReference type="Gene3D" id="2.40.70.10">
    <property type="entry name" value="Acid Proteases"/>
    <property type="match status" value="1"/>
</dbReference>
<dbReference type="GO" id="GO:0004190">
    <property type="term" value="F:aspartic-type endopeptidase activity"/>
    <property type="evidence" value="ECO:0007669"/>
    <property type="project" value="InterPro"/>
</dbReference>
<dbReference type="SUPFAM" id="SSF50630">
    <property type="entry name" value="Acid proteases"/>
    <property type="match status" value="1"/>
</dbReference>
<dbReference type="InterPro" id="IPR005162">
    <property type="entry name" value="Retrotrans_gag_dom"/>
</dbReference>
<feature type="compositionally biased region" description="Basic residues" evidence="1">
    <location>
        <begin position="1"/>
        <end position="12"/>
    </location>
</feature>
<dbReference type="Pfam" id="PF03732">
    <property type="entry name" value="Retrotrans_gag"/>
    <property type="match status" value="1"/>
</dbReference>
<dbReference type="InterPro" id="IPR001969">
    <property type="entry name" value="Aspartic_peptidase_AS"/>
</dbReference>
<proteinExistence type="predicted"/>
<feature type="region of interest" description="Disordered" evidence="1">
    <location>
        <begin position="270"/>
        <end position="333"/>
    </location>
</feature>
<feature type="region of interest" description="Disordered" evidence="1">
    <location>
        <begin position="1"/>
        <end position="47"/>
    </location>
</feature>
<feature type="compositionally biased region" description="Polar residues" evidence="1">
    <location>
        <begin position="314"/>
        <end position="327"/>
    </location>
</feature>
<evidence type="ECO:0000313" key="4">
    <source>
        <dbReference type="Proteomes" id="UP001054252"/>
    </source>
</evidence>
<protein>
    <recommendedName>
        <fullName evidence="2">Retrotransposon gag domain-containing protein</fullName>
    </recommendedName>
</protein>
<evidence type="ECO:0000256" key="1">
    <source>
        <dbReference type="SAM" id="MobiDB-lite"/>
    </source>
</evidence>